<keyword evidence="4" id="KW-0813">Transport</keyword>
<gene>
    <name evidence="15" type="ORF">M911_13675</name>
</gene>
<dbReference type="KEGG" id="hhc:M911_13675"/>
<evidence type="ECO:0000256" key="14">
    <source>
        <dbReference type="SAM" id="SignalP"/>
    </source>
</evidence>
<dbReference type="EMBL" id="CP007268">
    <property type="protein sequence ID" value="AHK80028.1"/>
    <property type="molecule type" value="Genomic_DNA"/>
</dbReference>
<keyword evidence="11" id="KW-1015">Disulfide bond</keyword>
<dbReference type="HOGENOM" id="CLU_016838_1_2_6"/>
<reference evidence="15 16" key="1">
    <citation type="journal article" date="2014" name="J Genomics">
        <title>Draft Genome Sequence of the Extremely Halophilic Phototrophic Purple Sulfur Bacterium Halorhodospira halochloris.</title>
        <authorList>
            <person name="Singh K.S."/>
            <person name="Kirksey J."/>
            <person name="Hoff W.D."/>
            <person name="Deole R."/>
        </authorList>
    </citation>
    <scope>NUCLEOTIDE SEQUENCE [LARGE SCALE GENOMIC DNA]</scope>
    <source>
        <strain evidence="15 16">A</strain>
    </source>
</reference>
<keyword evidence="6 14" id="KW-0732">Signal</keyword>
<evidence type="ECO:0000256" key="10">
    <source>
        <dbReference type="ARBA" id="ARBA00023065"/>
    </source>
</evidence>
<evidence type="ECO:0000256" key="1">
    <source>
        <dbReference type="ARBA" id="ARBA00004418"/>
    </source>
</evidence>
<evidence type="ECO:0000313" key="15">
    <source>
        <dbReference type="EMBL" id="AHK80028.1"/>
    </source>
</evidence>
<keyword evidence="8" id="KW-0862">Zinc</keyword>
<comment type="function">
    <text evidence="12">Part of the ATP-binding cassette (ABC) transport system ZnuABC involved in zinc import. Binds zinc with high affinity and specificity and delivers it to the membrane permease for translocation into the cytoplasm.</text>
</comment>
<dbReference type="SUPFAM" id="SSF53807">
    <property type="entry name" value="Helical backbone' metal receptor"/>
    <property type="match status" value="1"/>
</dbReference>
<keyword evidence="16" id="KW-1185">Reference proteome</keyword>
<proteinExistence type="inferred from homology"/>
<dbReference type="InterPro" id="IPR050492">
    <property type="entry name" value="Bact_metal-bind_prot9"/>
</dbReference>
<evidence type="ECO:0000256" key="13">
    <source>
        <dbReference type="SAM" id="MobiDB-lite"/>
    </source>
</evidence>
<evidence type="ECO:0000313" key="16">
    <source>
        <dbReference type="Proteomes" id="UP000019442"/>
    </source>
</evidence>
<organism evidence="15 16">
    <name type="scientific">Ectothiorhodospira haloalkaliphila</name>
    <dbReference type="NCBI Taxonomy" id="421628"/>
    <lineage>
        <taxon>Bacteria</taxon>
        <taxon>Pseudomonadati</taxon>
        <taxon>Pseudomonadota</taxon>
        <taxon>Gammaproteobacteria</taxon>
        <taxon>Chromatiales</taxon>
        <taxon>Ectothiorhodospiraceae</taxon>
        <taxon>Ectothiorhodospira</taxon>
    </lineage>
</organism>
<feature type="region of interest" description="Disordered" evidence="13">
    <location>
        <begin position="125"/>
        <end position="178"/>
    </location>
</feature>
<dbReference type="OrthoDB" id="9793396at2"/>
<dbReference type="GO" id="GO:0006829">
    <property type="term" value="P:zinc ion transport"/>
    <property type="evidence" value="ECO:0007669"/>
    <property type="project" value="UniProtKB-KW"/>
</dbReference>
<sequence>MKLSRLTISAVLGALLIGPVTASAAPQVVVSIPPIHNLVSGVMDGVGEPTLLVPAGASPHSYSMRPSDRRQMQSADVLVWVGPHLETFLERPIATLPESVRKVTLLKDADLTVHSGREGGVWEAHRHDHSSHDGDHGHDHGHEHEHHHHDNDHGHDDHHDHAHGDEGHHDHGHSHGHHVDAHIWLSPDNAAAIVRQVAQVLADADPDNAGRYEENRDRMLSRMEALDEELKSRLDPVSDRPFIVFHDAYQYFEKHYGLTPAGSITVDPSRSPGAQRVQALRERIRESDAICVFTEPQFRPAIVETLTEGTGARVGELDPLGARLPAGEESYYRLLENLADSLVECLSPGQS</sequence>
<comment type="similarity">
    <text evidence="2">Belongs to the bacterial solute-binding protein 9 family.</text>
</comment>
<evidence type="ECO:0000256" key="2">
    <source>
        <dbReference type="ARBA" id="ARBA00011028"/>
    </source>
</evidence>
<dbReference type="PANTHER" id="PTHR42953:SF3">
    <property type="entry name" value="HIGH-AFFINITY ZINC UPTAKE SYSTEM PROTEIN ZNUA"/>
    <property type="match status" value="1"/>
</dbReference>
<protein>
    <recommendedName>
        <fullName evidence="3">High-affinity zinc uptake system protein ZnuA</fullName>
    </recommendedName>
</protein>
<comment type="subcellular location">
    <subcellularLocation>
        <location evidence="1">Periplasm</location>
    </subcellularLocation>
</comment>
<dbReference type="Gene3D" id="3.40.50.1980">
    <property type="entry name" value="Nitrogenase molybdenum iron protein domain"/>
    <property type="match status" value="3"/>
</dbReference>
<keyword evidence="7" id="KW-0574">Periplasm</keyword>
<accession>W8KLI1</accession>
<evidence type="ECO:0000256" key="12">
    <source>
        <dbReference type="ARBA" id="ARBA00045516"/>
    </source>
</evidence>
<evidence type="ECO:0000256" key="6">
    <source>
        <dbReference type="ARBA" id="ARBA00022729"/>
    </source>
</evidence>
<dbReference type="PATRIC" id="fig|1354791.3.peg.3222"/>
<evidence type="ECO:0000256" key="4">
    <source>
        <dbReference type="ARBA" id="ARBA00022448"/>
    </source>
</evidence>
<dbReference type="GO" id="GO:0046872">
    <property type="term" value="F:metal ion binding"/>
    <property type="evidence" value="ECO:0007669"/>
    <property type="project" value="UniProtKB-KW"/>
</dbReference>
<dbReference type="Pfam" id="PF01297">
    <property type="entry name" value="ZnuA"/>
    <property type="match status" value="1"/>
</dbReference>
<evidence type="ECO:0000256" key="9">
    <source>
        <dbReference type="ARBA" id="ARBA00022906"/>
    </source>
</evidence>
<keyword evidence="5" id="KW-0479">Metal-binding</keyword>
<dbReference type="PANTHER" id="PTHR42953">
    <property type="entry name" value="HIGH-AFFINITY ZINC UPTAKE SYSTEM PROTEIN ZNUA-RELATED"/>
    <property type="match status" value="1"/>
</dbReference>
<reference evidence="16" key="2">
    <citation type="submission" date="2014-02" db="EMBL/GenBank/DDBJ databases">
        <title>Draft Genome Sequence of extremely halophilic bacteria Halorhodospira halochloris.</title>
        <authorList>
            <person name="Singh K.S."/>
        </authorList>
    </citation>
    <scope>NUCLEOTIDE SEQUENCE [LARGE SCALE GENOMIC DNA]</scope>
    <source>
        <strain evidence="16">A</strain>
    </source>
</reference>
<feature type="compositionally biased region" description="Basic and acidic residues" evidence="13">
    <location>
        <begin position="125"/>
        <end position="169"/>
    </location>
</feature>
<feature type="signal peptide" evidence="14">
    <location>
        <begin position="1"/>
        <end position="24"/>
    </location>
</feature>
<keyword evidence="9" id="KW-0864">Zinc transport</keyword>
<keyword evidence="10" id="KW-0406">Ion transport</keyword>
<feature type="chain" id="PRO_5004910587" description="High-affinity zinc uptake system protein ZnuA" evidence="14">
    <location>
        <begin position="25"/>
        <end position="351"/>
    </location>
</feature>
<dbReference type="InterPro" id="IPR006127">
    <property type="entry name" value="ZnuA-like"/>
</dbReference>
<evidence type="ECO:0000256" key="5">
    <source>
        <dbReference type="ARBA" id="ARBA00022723"/>
    </source>
</evidence>
<dbReference type="Proteomes" id="UP000019442">
    <property type="component" value="Chromosome"/>
</dbReference>
<evidence type="ECO:0000256" key="11">
    <source>
        <dbReference type="ARBA" id="ARBA00023157"/>
    </source>
</evidence>
<evidence type="ECO:0000256" key="7">
    <source>
        <dbReference type="ARBA" id="ARBA00022764"/>
    </source>
</evidence>
<dbReference type="GO" id="GO:0042597">
    <property type="term" value="C:periplasmic space"/>
    <property type="evidence" value="ECO:0007669"/>
    <property type="project" value="UniProtKB-SubCell"/>
</dbReference>
<dbReference type="InterPro" id="IPR035520">
    <property type="entry name" value="ZnuA"/>
</dbReference>
<dbReference type="CDD" id="cd01019">
    <property type="entry name" value="ZnuA"/>
    <property type="match status" value="1"/>
</dbReference>
<dbReference type="AlphaFoldDB" id="W8KLI1"/>
<dbReference type="RefSeq" id="WP_025282545.1">
    <property type="nucleotide sequence ID" value="NZ_CP007268.1"/>
</dbReference>
<evidence type="ECO:0000256" key="8">
    <source>
        <dbReference type="ARBA" id="ARBA00022833"/>
    </source>
</evidence>
<evidence type="ECO:0000256" key="3">
    <source>
        <dbReference type="ARBA" id="ARBA00015915"/>
    </source>
</evidence>
<name>W8KLI1_9GAMM</name>
<dbReference type="FunFam" id="3.40.50.1980:FF:000006">
    <property type="entry name" value="Zinc ABC transporter substrate-binding protein ZnuA"/>
    <property type="match status" value="1"/>
</dbReference>